<dbReference type="Proteomes" id="UP000683360">
    <property type="component" value="Unassembled WGS sequence"/>
</dbReference>
<evidence type="ECO:0000256" key="1">
    <source>
        <dbReference type="SAM" id="MobiDB-lite"/>
    </source>
</evidence>
<feature type="region of interest" description="Disordered" evidence="1">
    <location>
        <begin position="32"/>
        <end position="106"/>
    </location>
</feature>
<gene>
    <name evidence="3" type="ORF">MEDL_47455</name>
</gene>
<keyword evidence="4" id="KW-1185">Reference proteome</keyword>
<dbReference type="PROSITE" id="PS50010">
    <property type="entry name" value="DH_2"/>
    <property type="match status" value="1"/>
</dbReference>
<feature type="domain" description="DH" evidence="2">
    <location>
        <begin position="114"/>
        <end position="184"/>
    </location>
</feature>
<sequence>MSYHDVMIENIPTVVGRTKWRKTFIAAITVSENDNSMMERDESPPPPPPPPLDDDIPFTPPCYRSTPQRDIDHGTSILSEHEGPRSNVSVLSSSRTEDSEDDHRKKAKRHLVDRAYYIAKELLMTERTYKKDLEVITVWFRNAVSNEETIPDCLITLFSSLVPIYEFHCDFLKELDQRLSMWSV</sequence>
<protein>
    <submittedName>
        <fullName evidence="3">FARP2</fullName>
    </submittedName>
</protein>
<dbReference type="PANTHER" id="PTHR45858">
    <property type="entry name" value="FERM DOMAIN CONTAINING PROTEIN"/>
    <property type="match status" value="1"/>
</dbReference>
<evidence type="ECO:0000259" key="2">
    <source>
        <dbReference type="PROSITE" id="PS50010"/>
    </source>
</evidence>
<feature type="compositionally biased region" description="Basic and acidic residues" evidence="1">
    <location>
        <begin position="95"/>
        <end position="104"/>
    </location>
</feature>
<dbReference type="PANTHER" id="PTHR45858:SF5">
    <property type="entry name" value="MOESIN_EZRIN_RADIXIN HOMOLOG 1"/>
    <property type="match status" value="1"/>
</dbReference>
<dbReference type="OrthoDB" id="9990815at2759"/>
<organism evidence="3 4">
    <name type="scientific">Mytilus edulis</name>
    <name type="common">Blue mussel</name>
    <dbReference type="NCBI Taxonomy" id="6550"/>
    <lineage>
        <taxon>Eukaryota</taxon>
        <taxon>Metazoa</taxon>
        <taxon>Spiralia</taxon>
        <taxon>Lophotrochozoa</taxon>
        <taxon>Mollusca</taxon>
        <taxon>Bivalvia</taxon>
        <taxon>Autobranchia</taxon>
        <taxon>Pteriomorphia</taxon>
        <taxon>Mytilida</taxon>
        <taxon>Mytiloidea</taxon>
        <taxon>Mytilidae</taxon>
        <taxon>Mytilinae</taxon>
        <taxon>Mytilus</taxon>
    </lineage>
</organism>
<reference evidence="3" key="1">
    <citation type="submission" date="2021-03" db="EMBL/GenBank/DDBJ databases">
        <authorList>
            <person name="Bekaert M."/>
        </authorList>
    </citation>
    <scope>NUCLEOTIDE SEQUENCE</scope>
</reference>
<feature type="compositionally biased region" description="Basic and acidic residues" evidence="1">
    <location>
        <begin position="67"/>
        <end position="84"/>
    </location>
</feature>
<dbReference type="InterPro" id="IPR035899">
    <property type="entry name" value="DBL_dom_sf"/>
</dbReference>
<dbReference type="InterPro" id="IPR051835">
    <property type="entry name" value="RAC1-GEF"/>
</dbReference>
<dbReference type="InterPro" id="IPR000219">
    <property type="entry name" value="DH_dom"/>
</dbReference>
<dbReference type="EMBL" id="CAJPWZ010002272">
    <property type="protein sequence ID" value="CAG2234858.1"/>
    <property type="molecule type" value="Genomic_DNA"/>
</dbReference>
<proteinExistence type="predicted"/>
<dbReference type="GO" id="GO:0005085">
    <property type="term" value="F:guanyl-nucleotide exchange factor activity"/>
    <property type="evidence" value="ECO:0007669"/>
    <property type="project" value="InterPro"/>
</dbReference>
<comment type="caution">
    <text evidence="3">The sequence shown here is derived from an EMBL/GenBank/DDBJ whole genome shotgun (WGS) entry which is preliminary data.</text>
</comment>
<dbReference type="AlphaFoldDB" id="A0A8S3TMH4"/>
<dbReference type="Gene3D" id="1.20.900.10">
    <property type="entry name" value="Dbl homology (DH) domain"/>
    <property type="match status" value="1"/>
</dbReference>
<dbReference type="Pfam" id="PF00621">
    <property type="entry name" value="RhoGEF"/>
    <property type="match status" value="1"/>
</dbReference>
<evidence type="ECO:0000313" key="3">
    <source>
        <dbReference type="EMBL" id="CAG2234858.1"/>
    </source>
</evidence>
<accession>A0A8S3TMH4</accession>
<name>A0A8S3TMH4_MYTED</name>
<dbReference type="SUPFAM" id="SSF48065">
    <property type="entry name" value="DBL homology domain (DH-domain)"/>
    <property type="match status" value="1"/>
</dbReference>
<evidence type="ECO:0000313" key="4">
    <source>
        <dbReference type="Proteomes" id="UP000683360"/>
    </source>
</evidence>